<comment type="caution">
    <text evidence="2">The sequence shown here is derived from an EMBL/GenBank/DDBJ whole genome shotgun (WGS) entry which is preliminary data.</text>
</comment>
<evidence type="ECO:0000256" key="1">
    <source>
        <dbReference type="SAM" id="SignalP"/>
    </source>
</evidence>
<dbReference type="InterPro" id="IPR018673">
    <property type="entry name" value="DUF2141"/>
</dbReference>
<accession>A0A6V8NCK0</accession>
<organism evidence="2 3">
    <name type="scientific">Geomonas limicola</name>
    <dbReference type="NCBI Taxonomy" id="2740186"/>
    <lineage>
        <taxon>Bacteria</taxon>
        <taxon>Pseudomonadati</taxon>
        <taxon>Thermodesulfobacteriota</taxon>
        <taxon>Desulfuromonadia</taxon>
        <taxon>Geobacterales</taxon>
        <taxon>Geobacteraceae</taxon>
        <taxon>Geomonas</taxon>
    </lineage>
</organism>
<dbReference type="EMBL" id="BLXZ01000009">
    <property type="protein sequence ID" value="GFO70345.1"/>
    <property type="molecule type" value="Genomic_DNA"/>
</dbReference>
<name>A0A6V8NCK0_9BACT</name>
<keyword evidence="1" id="KW-0732">Signal</keyword>
<gene>
    <name evidence="2" type="ORF">GMLC_39240</name>
</gene>
<dbReference type="Proteomes" id="UP000587586">
    <property type="component" value="Unassembled WGS sequence"/>
</dbReference>
<dbReference type="Pfam" id="PF09912">
    <property type="entry name" value="DUF2141"/>
    <property type="match status" value="1"/>
</dbReference>
<feature type="signal peptide" evidence="1">
    <location>
        <begin position="1"/>
        <end position="22"/>
    </location>
</feature>
<sequence>MKQSVSLLVLVVLFGWQNAAVAETLTVKISGLHKPFGTVRVMLWKEPGGFPTQPEKAVAQKSAPVAGPELELAFTGIPRGSYAAAAYHDQNNNGTLDRSLLGWPVEPTAASNGARGLMGPPSFADAAFELKQPTQTIQLIFK</sequence>
<feature type="chain" id="PRO_5027935726" description="DUF2141 domain-containing protein" evidence="1">
    <location>
        <begin position="23"/>
        <end position="142"/>
    </location>
</feature>
<evidence type="ECO:0000313" key="2">
    <source>
        <dbReference type="EMBL" id="GFO70345.1"/>
    </source>
</evidence>
<proteinExistence type="predicted"/>
<protein>
    <recommendedName>
        <fullName evidence="4">DUF2141 domain-containing protein</fullName>
    </recommendedName>
</protein>
<evidence type="ECO:0008006" key="4">
    <source>
        <dbReference type="Google" id="ProtNLM"/>
    </source>
</evidence>
<dbReference type="AlphaFoldDB" id="A0A6V8NCK0"/>
<reference evidence="3" key="1">
    <citation type="submission" date="2020-06" db="EMBL/GenBank/DDBJ databases">
        <title>Draft genomic sequecing of Geomonas sp. Red745.</title>
        <authorList>
            <person name="Itoh H."/>
            <person name="Xu Z.X."/>
            <person name="Ushijima N."/>
            <person name="Masuda Y."/>
            <person name="Shiratori Y."/>
            <person name="Senoo K."/>
        </authorList>
    </citation>
    <scope>NUCLEOTIDE SEQUENCE [LARGE SCALE GENOMIC DNA]</scope>
    <source>
        <strain evidence="3">Red745</strain>
    </source>
</reference>
<evidence type="ECO:0000313" key="3">
    <source>
        <dbReference type="Proteomes" id="UP000587586"/>
    </source>
</evidence>
<dbReference type="RefSeq" id="WP_183362955.1">
    <property type="nucleotide sequence ID" value="NZ_BLXZ01000009.1"/>
</dbReference>
<keyword evidence="3" id="KW-1185">Reference proteome</keyword>